<reference evidence="2 3" key="1">
    <citation type="submission" date="2024-04" db="EMBL/GenBank/DDBJ databases">
        <title>Phyllosticta paracitricarpa is synonymous to the EU quarantine fungus P. citricarpa based on phylogenomic analyses.</title>
        <authorList>
            <consortium name="Lawrence Berkeley National Laboratory"/>
            <person name="Van Ingen-Buijs V.A."/>
            <person name="Van Westerhoven A.C."/>
            <person name="Haridas S."/>
            <person name="Skiadas P."/>
            <person name="Martin F."/>
            <person name="Groenewald J.Z."/>
            <person name="Crous P.W."/>
            <person name="Seidl M.F."/>
        </authorList>
    </citation>
    <scope>NUCLEOTIDE SEQUENCE [LARGE SCALE GENOMIC DNA]</scope>
    <source>
        <strain evidence="2 3">CBS 123374</strain>
    </source>
</reference>
<sequence>MAAHKKKKASAKANNDNAEFLPHEEPSDSDADSLAMDVVADELDLGETEIVNTDGSVSVQRSKKLNDEEKAAEEARIATDTVNDPQYEVHKKKAAVRMKRIEAKFKAEAKMTDQAILSFGDEESMKGVPSKFTKIVPCKKGNLKQERGNGSRKRLRKMTTSEREAEDAQIDDADPCECEVCSSRRDFAGREIQELPVGLRSGKKRTWGEKYGPGHTL</sequence>
<comment type="caution">
    <text evidence="2">The sequence shown here is derived from an EMBL/GenBank/DDBJ whole genome shotgun (WGS) entry which is preliminary data.</text>
</comment>
<protein>
    <submittedName>
        <fullName evidence="2">Uncharacterized protein</fullName>
    </submittedName>
</protein>
<proteinExistence type="predicted"/>
<dbReference type="EMBL" id="JBBWRZ010000009">
    <property type="protein sequence ID" value="KAK8229239.1"/>
    <property type="molecule type" value="Genomic_DNA"/>
</dbReference>
<evidence type="ECO:0000313" key="2">
    <source>
        <dbReference type="EMBL" id="KAK8229239.1"/>
    </source>
</evidence>
<evidence type="ECO:0000256" key="1">
    <source>
        <dbReference type="SAM" id="MobiDB-lite"/>
    </source>
</evidence>
<organism evidence="2 3">
    <name type="scientific">Phyllosticta capitalensis</name>
    <dbReference type="NCBI Taxonomy" id="121624"/>
    <lineage>
        <taxon>Eukaryota</taxon>
        <taxon>Fungi</taxon>
        <taxon>Dikarya</taxon>
        <taxon>Ascomycota</taxon>
        <taxon>Pezizomycotina</taxon>
        <taxon>Dothideomycetes</taxon>
        <taxon>Dothideomycetes incertae sedis</taxon>
        <taxon>Botryosphaeriales</taxon>
        <taxon>Phyllostictaceae</taxon>
        <taxon>Phyllosticta</taxon>
    </lineage>
</organism>
<feature type="region of interest" description="Disordered" evidence="1">
    <location>
        <begin position="142"/>
        <end position="169"/>
    </location>
</feature>
<feature type="compositionally biased region" description="Basic and acidic residues" evidence="1">
    <location>
        <begin position="64"/>
        <end position="77"/>
    </location>
</feature>
<accession>A0ABR1YGT0</accession>
<gene>
    <name evidence="2" type="ORF">HDK90DRAFT_527512</name>
</gene>
<keyword evidence="3" id="KW-1185">Reference proteome</keyword>
<name>A0ABR1YGT0_9PEZI</name>
<dbReference type="Proteomes" id="UP001492380">
    <property type="component" value="Unassembled WGS sequence"/>
</dbReference>
<feature type="region of interest" description="Disordered" evidence="1">
    <location>
        <begin position="59"/>
        <end position="79"/>
    </location>
</feature>
<feature type="region of interest" description="Disordered" evidence="1">
    <location>
        <begin position="1"/>
        <end position="31"/>
    </location>
</feature>
<evidence type="ECO:0000313" key="3">
    <source>
        <dbReference type="Proteomes" id="UP001492380"/>
    </source>
</evidence>
<feature type="compositionally biased region" description="Basic residues" evidence="1">
    <location>
        <begin position="1"/>
        <end position="10"/>
    </location>
</feature>